<dbReference type="Pfam" id="PF00651">
    <property type="entry name" value="BTB"/>
    <property type="match status" value="1"/>
</dbReference>
<dbReference type="PANTHER" id="PTHR24413">
    <property type="entry name" value="SPECKLE-TYPE POZ PROTEIN"/>
    <property type="match status" value="1"/>
</dbReference>
<proteinExistence type="predicted"/>
<evidence type="ECO:0000313" key="4">
    <source>
        <dbReference type="Proteomes" id="UP000499080"/>
    </source>
</evidence>
<dbReference type="InterPro" id="IPR008974">
    <property type="entry name" value="TRAF-like"/>
</dbReference>
<dbReference type="GO" id="GO:0030163">
    <property type="term" value="P:protein catabolic process"/>
    <property type="evidence" value="ECO:0007669"/>
    <property type="project" value="UniProtKB-ARBA"/>
</dbReference>
<name>A0A4Y2QW41_ARAVE</name>
<evidence type="ECO:0000313" key="3">
    <source>
        <dbReference type="EMBL" id="GBN67349.1"/>
    </source>
</evidence>
<dbReference type="Pfam" id="PF22486">
    <property type="entry name" value="MATH_2"/>
    <property type="match status" value="1"/>
</dbReference>
<organism evidence="3 4">
    <name type="scientific">Araneus ventricosus</name>
    <name type="common">Orbweaver spider</name>
    <name type="synonym">Epeira ventricosa</name>
    <dbReference type="NCBI Taxonomy" id="182803"/>
    <lineage>
        <taxon>Eukaryota</taxon>
        <taxon>Metazoa</taxon>
        <taxon>Ecdysozoa</taxon>
        <taxon>Arthropoda</taxon>
        <taxon>Chelicerata</taxon>
        <taxon>Arachnida</taxon>
        <taxon>Araneae</taxon>
        <taxon>Araneomorphae</taxon>
        <taxon>Entelegynae</taxon>
        <taxon>Araneoidea</taxon>
        <taxon>Araneidae</taxon>
        <taxon>Araneus</taxon>
    </lineage>
</organism>
<dbReference type="Gene3D" id="2.60.210.10">
    <property type="entry name" value="Apoptosis, Tumor Necrosis Factor Receptor Associated Protein 2, Chain A"/>
    <property type="match status" value="1"/>
</dbReference>
<reference evidence="3 4" key="1">
    <citation type="journal article" date="2019" name="Sci. Rep.">
        <title>Orb-weaving spider Araneus ventricosus genome elucidates the spidroin gene catalogue.</title>
        <authorList>
            <person name="Kono N."/>
            <person name="Nakamura H."/>
            <person name="Ohtoshi R."/>
            <person name="Moran D.A.P."/>
            <person name="Shinohara A."/>
            <person name="Yoshida Y."/>
            <person name="Fujiwara M."/>
            <person name="Mori M."/>
            <person name="Tomita M."/>
            <person name="Arakawa K."/>
        </authorList>
    </citation>
    <scope>NUCLEOTIDE SEQUENCE [LARGE SCALE GENOMIC DNA]</scope>
</reference>
<dbReference type="Proteomes" id="UP000499080">
    <property type="component" value="Unassembled WGS sequence"/>
</dbReference>
<feature type="domain" description="MATH" evidence="2">
    <location>
        <begin position="7"/>
        <end position="138"/>
    </location>
</feature>
<dbReference type="InterPro" id="IPR011333">
    <property type="entry name" value="SKP1/BTB/POZ_sf"/>
</dbReference>
<evidence type="ECO:0000259" key="1">
    <source>
        <dbReference type="PROSITE" id="PS50097"/>
    </source>
</evidence>
<dbReference type="AlphaFoldDB" id="A0A4Y2QW41"/>
<dbReference type="InterPro" id="IPR000210">
    <property type="entry name" value="BTB/POZ_dom"/>
</dbReference>
<dbReference type="CDD" id="cd18186">
    <property type="entry name" value="BTB_POZ_ZBTB_KLHL-like"/>
    <property type="match status" value="1"/>
</dbReference>
<protein>
    <submittedName>
        <fullName evidence="3">Speckle-type POZ protein</fullName>
    </submittedName>
</protein>
<dbReference type="PROSITE" id="PS50144">
    <property type="entry name" value="MATH"/>
    <property type="match status" value="1"/>
</dbReference>
<accession>A0A4Y2QW41</accession>
<gene>
    <name evidence="3" type="primary">spop_74</name>
    <name evidence="3" type="ORF">AVEN_160421_1</name>
</gene>
<evidence type="ECO:0000259" key="2">
    <source>
        <dbReference type="PROSITE" id="PS50144"/>
    </source>
</evidence>
<dbReference type="OrthoDB" id="809224at2759"/>
<feature type="domain" description="BTB" evidence="1">
    <location>
        <begin position="345"/>
        <end position="412"/>
    </location>
</feature>
<comment type="caution">
    <text evidence="3">The sequence shown here is derived from an EMBL/GenBank/DDBJ whole genome shotgun (WGS) entry which is preliminary data.</text>
</comment>
<dbReference type="SUPFAM" id="SSF49599">
    <property type="entry name" value="TRAF domain-like"/>
    <property type="match status" value="2"/>
</dbReference>
<dbReference type="Gene3D" id="3.30.710.10">
    <property type="entry name" value="Potassium Channel Kv1.1, Chain A"/>
    <property type="match status" value="1"/>
</dbReference>
<dbReference type="PROSITE" id="PS50097">
    <property type="entry name" value="BTB"/>
    <property type="match status" value="1"/>
</dbReference>
<dbReference type="SUPFAM" id="SSF54695">
    <property type="entry name" value="POZ domain"/>
    <property type="match status" value="1"/>
</dbReference>
<sequence>MNKGRQEYTITWFIENYSYCWHNNVEKLESPDFTAEGLEGTVWCLSLYPRGDNDESRSKISLFLQRGVLDGFPENMPVKFKLSFRTPDGSVLISRESQHTFRKGEGYGWTQFAQMDEVLLRRKADFLPQDRLCVHCIIWKDEGNIQSVTQFRAVTRIGIRHISFLHIVEGFSSLKPNEKKTIQINSPSGDEFLSSSLHFSDDSCCKGKIMIEIAPSSTDETLTKCKISILDGSGKLIECSSVDNRFKCIREDIKKLPLFLTRTVIVNRKGEYLPDDKLSLLCDCTFSTGIEFDTIENSLHQLPLVAVNLISNNDQNKDTYAAEKLSACPSALDDFKTIYNDLFLSDIELKTKTKSFPAHKIVLCARSSVFKAMLTSDMKEKIMDCIQVDDMENDTVQQLLLFLYSDNLENLQWESAIKLYYAGDKYNIEKLKVLCSSFLLASLSSSNAIELLLLADKHNDSDLRKFIENFILEHEEEVFGSDEWEKLVEINPQLVSRTMHLKYKRNKKGK</sequence>
<dbReference type="InterPro" id="IPR002083">
    <property type="entry name" value="MATH/TRAF_dom"/>
</dbReference>
<dbReference type="Gene3D" id="1.25.40.420">
    <property type="match status" value="1"/>
</dbReference>
<dbReference type="EMBL" id="BGPR01014941">
    <property type="protein sequence ID" value="GBN67349.1"/>
    <property type="molecule type" value="Genomic_DNA"/>
</dbReference>
<dbReference type="SMART" id="SM00225">
    <property type="entry name" value="BTB"/>
    <property type="match status" value="1"/>
</dbReference>
<keyword evidence="4" id="KW-1185">Reference proteome</keyword>